<dbReference type="InterPro" id="IPR011009">
    <property type="entry name" value="Kinase-like_dom_sf"/>
</dbReference>
<keyword evidence="7 11" id="KW-0067">ATP-binding</keyword>
<evidence type="ECO:0000256" key="1">
    <source>
        <dbReference type="ARBA" id="ARBA00004479"/>
    </source>
</evidence>
<evidence type="ECO:0000256" key="5">
    <source>
        <dbReference type="ARBA" id="ARBA00022741"/>
    </source>
</evidence>
<accession>A0A843U006</accession>
<dbReference type="PROSITE" id="PS50026">
    <property type="entry name" value="EGF_3"/>
    <property type="match status" value="1"/>
</dbReference>
<dbReference type="InterPro" id="IPR017441">
    <property type="entry name" value="Protein_kinase_ATP_BS"/>
</dbReference>
<dbReference type="OrthoDB" id="4062651at2759"/>
<keyword evidence="9" id="KW-0325">Glycoprotein</keyword>
<dbReference type="InterPro" id="IPR000152">
    <property type="entry name" value="EGF-type_Asp/Asn_hydroxyl_site"/>
</dbReference>
<dbReference type="InterPro" id="IPR000719">
    <property type="entry name" value="Prot_kinase_dom"/>
</dbReference>
<dbReference type="GO" id="GO:0030247">
    <property type="term" value="F:polysaccharide binding"/>
    <property type="evidence" value="ECO:0007669"/>
    <property type="project" value="InterPro"/>
</dbReference>
<dbReference type="Pfam" id="PF13947">
    <property type="entry name" value="GUB_WAK_bind"/>
    <property type="match status" value="1"/>
</dbReference>
<organism evidence="16 17">
    <name type="scientific">Colocasia esculenta</name>
    <name type="common">Wild taro</name>
    <name type="synonym">Arum esculentum</name>
    <dbReference type="NCBI Taxonomy" id="4460"/>
    <lineage>
        <taxon>Eukaryota</taxon>
        <taxon>Viridiplantae</taxon>
        <taxon>Streptophyta</taxon>
        <taxon>Embryophyta</taxon>
        <taxon>Tracheophyta</taxon>
        <taxon>Spermatophyta</taxon>
        <taxon>Magnoliopsida</taxon>
        <taxon>Liliopsida</taxon>
        <taxon>Araceae</taxon>
        <taxon>Aroideae</taxon>
        <taxon>Colocasieae</taxon>
        <taxon>Colocasia</taxon>
    </lineage>
</organism>
<dbReference type="Gene3D" id="2.10.25.10">
    <property type="entry name" value="Laminin"/>
    <property type="match status" value="1"/>
</dbReference>
<keyword evidence="17" id="KW-1185">Reference proteome</keyword>
<dbReference type="InterPro" id="IPR025287">
    <property type="entry name" value="WAK_GUB"/>
</dbReference>
<feature type="signal peptide" evidence="13">
    <location>
        <begin position="1"/>
        <end position="21"/>
    </location>
</feature>
<dbReference type="Gene3D" id="3.30.200.20">
    <property type="entry name" value="Phosphorylase Kinase, domain 1"/>
    <property type="match status" value="1"/>
</dbReference>
<dbReference type="SMART" id="SM00220">
    <property type="entry name" value="S_TKc"/>
    <property type="match status" value="1"/>
</dbReference>
<reference evidence="16" key="1">
    <citation type="submission" date="2017-07" db="EMBL/GenBank/DDBJ databases">
        <title>Taro Niue Genome Assembly and Annotation.</title>
        <authorList>
            <person name="Atibalentja N."/>
            <person name="Keating K."/>
            <person name="Fields C.J."/>
        </authorList>
    </citation>
    <scope>NUCLEOTIDE SEQUENCE</scope>
    <source>
        <strain evidence="16">Niue_2</strain>
        <tissue evidence="16">Leaf</tissue>
    </source>
</reference>
<evidence type="ECO:0000256" key="3">
    <source>
        <dbReference type="ARBA" id="ARBA00022679"/>
    </source>
</evidence>
<evidence type="ECO:0000256" key="13">
    <source>
        <dbReference type="SAM" id="SignalP"/>
    </source>
</evidence>
<dbReference type="PROSITE" id="PS00010">
    <property type="entry name" value="ASX_HYDROXYL"/>
    <property type="match status" value="1"/>
</dbReference>
<dbReference type="Proteomes" id="UP000652761">
    <property type="component" value="Unassembled WGS sequence"/>
</dbReference>
<feature type="domain" description="Protein kinase" evidence="14">
    <location>
        <begin position="446"/>
        <end position="705"/>
    </location>
</feature>
<dbReference type="SUPFAM" id="SSF57196">
    <property type="entry name" value="EGF/Laminin"/>
    <property type="match status" value="1"/>
</dbReference>
<name>A0A843U006_COLES</name>
<keyword evidence="12" id="KW-0472">Membrane</keyword>
<evidence type="ECO:0000256" key="6">
    <source>
        <dbReference type="ARBA" id="ARBA00022777"/>
    </source>
</evidence>
<dbReference type="FunFam" id="1.10.510.10:FF:000084">
    <property type="entry name" value="Wall-associated receptor kinase 2"/>
    <property type="match status" value="1"/>
</dbReference>
<feature type="chain" id="PRO_5032596440" evidence="13">
    <location>
        <begin position="22"/>
        <end position="754"/>
    </location>
</feature>
<evidence type="ECO:0000256" key="2">
    <source>
        <dbReference type="ARBA" id="ARBA00022536"/>
    </source>
</evidence>
<feature type="binding site" evidence="11">
    <location>
        <position position="475"/>
    </location>
    <ligand>
        <name>ATP</name>
        <dbReference type="ChEBI" id="CHEBI:30616"/>
    </ligand>
</feature>
<dbReference type="GO" id="GO:0005509">
    <property type="term" value="F:calcium ion binding"/>
    <property type="evidence" value="ECO:0007669"/>
    <property type="project" value="InterPro"/>
</dbReference>
<evidence type="ECO:0000259" key="15">
    <source>
        <dbReference type="PROSITE" id="PS50026"/>
    </source>
</evidence>
<dbReference type="PROSITE" id="PS00107">
    <property type="entry name" value="PROTEIN_KINASE_ATP"/>
    <property type="match status" value="1"/>
</dbReference>
<evidence type="ECO:0000256" key="11">
    <source>
        <dbReference type="PROSITE-ProRule" id="PRU10141"/>
    </source>
</evidence>
<dbReference type="GO" id="GO:0007166">
    <property type="term" value="P:cell surface receptor signaling pathway"/>
    <property type="evidence" value="ECO:0007669"/>
    <property type="project" value="InterPro"/>
</dbReference>
<evidence type="ECO:0000259" key="14">
    <source>
        <dbReference type="PROSITE" id="PS50011"/>
    </source>
</evidence>
<dbReference type="PROSITE" id="PS00108">
    <property type="entry name" value="PROTEIN_KINASE_ST"/>
    <property type="match status" value="1"/>
</dbReference>
<dbReference type="SMART" id="SM00179">
    <property type="entry name" value="EGF_CA"/>
    <property type="match status" value="1"/>
</dbReference>
<dbReference type="EMBL" id="NMUH01000261">
    <property type="protein sequence ID" value="MQL75676.1"/>
    <property type="molecule type" value="Genomic_DNA"/>
</dbReference>
<keyword evidence="4 13" id="KW-0732">Signal</keyword>
<dbReference type="GO" id="GO:0005886">
    <property type="term" value="C:plasma membrane"/>
    <property type="evidence" value="ECO:0007669"/>
    <property type="project" value="TreeGrafter"/>
</dbReference>
<dbReference type="CDD" id="cd00054">
    <property type="entry name" value="EGF_CA"/>
    <property type="match status" value="1"/>
</dbReference>
<dbReference type="PANTHER" id="PTHR27005">
    <property type="entry name" value="WALL-ASSOCIATED RECEPTOR KINASE-LIKE 21"/>
    <property type="match status" value="1"/>
</dbReference>
<evidence type="ECO:0000256" key="9">
    <source>
        <dbReference type="ARBA" id="ARBA00023180"/>
    </source>
</evidence>
<evidence type="ECO:0000256" key="12">
    <source>
        <dbReference type="SAM" id="Phobius"/>
    </source>
</evidence>
<feature type="transmembrane region" description="Helical" evidence="12">
    <location>
        <begin position="365"/>
        <end position="391"/>
    </location>
</feature>
<keyword evidence="12" id="KW-1133">Transmembrane helix</keyword>
<keyword evidence="8" id="KW-1015">Disulfide bond</keyword>
<evidence type="ECO:0000313" key="16">
    <source>
        <dbReference type="EMBL" id="MQL75676.1"/>
    </source>
</evidence>
<dbReference type="GO" id="GO:0004674">
    <property type="term" value="F:protein serine/threonine kinase activity"/>
    <property type="evidence" value="ECO:0007669"/>
    <property type="project" value="TreeGrafter"/>
</dbReference>
<comment type="caution">
    <text evidence="10">Lacks conserved residue(s) required for the propagation of feature annotation.</text>
</comment>
<evidence type="ECO:0000256" key="4">
    <source>
        <dbReference type="ARBA" id="ARBA00022729"/>
    </source>
</evidence>
<feature type="domain" description="EGF-like" evidence="15">
    <location>
        <begin position="314"/>
        <end position="352"/>
    </location>
</feature>
<proteinExistence type="predicted"/>
<keyword evidence="6" id="KW-0418">Kinase</keyword>
<dbReference type="GO" id="GO:0005524">
    <property type="term" value="F:ATP binding"/>
    <property type="evidence" value="ECO:0007669"/>
    <property type="project" value="UniProtKB-UniRule"/>
</dbReference>
<keyword evidence="12" id="KW-0812">Transmembrane</keyword>
<comment type="subcellular location">
    <subcellularLocation>
        <location evidence="1">Membrane</location>
        <topology evidence="1">Single-pass type I membrane protein</topology>
    </subcellularLocation>
</comment>
<protein>
    <submittedName>
        <fullName evidence="16">Uncharacterized protein</fullName>
    </submittedName>
</protein>
<gene>
    <name evidence="16" type="ORF">Taro_008060</name>
</gene>
<dbReference type="SUPFAM" id="SSF56112">
    <property type="entry name" value="Protein kinase-like (PK-like)"/>
    <property type="match status" value="1"/>
</dbReference>
<dbReference type="Pfam" id="PF00069">
    <property type="entry name" value="Pkinase"/>
    <property type="match status" value="1"/>
</dbReference>
<evidence type="ECO:0000256" key="7">
    <source>
        <dbReference type="ARBA" id="ARBA00022840"/>
    </source>
</evidence>
<dbReference type="PANTHER" id="PTHR27005:SF479">
    <property type="entry name" value="OS06G0706600 PROTEIN"/>
    <property type="match status" value="1"/>
</dbReference>
<dbReference type="AlphaFoldDB" id="A0A843U006"/>
<dbReference type="InterPro" id="IPR049883">
    <property type="entry name" value="NOTCH1_EGF-like"/>
</dbReference>
<keyword evidence="3" id="KW-0808">Transferase</keyword>
<evidence type="ECO:0000256" key="10">
    <source>
        <dbReference type="PROSITE-ProRule" id="PRU00076"/>
    </source>
</evidence>
<sequence length="754" mass="83386">MALRFLLLLLVLLAGARKTKEEPISWETKQPGAAGIQPASCNVKCGNLTVPYPFGIGDDCYAAEYGNFGISCNYQTEGPPKAFLGESNIELEVVAMTGQLRVNSWAGHDCYDPLGNNISTFYPEIRLGDGSYPYTFSHTRNKFFVVGCDSMVLIDGGRDGRSYTGGCISYCSNVADLDGLNGSCSGVGCCETAIPKGLRTFSTEISSFYNHTRCWDFNPCTYAFVAEETNYTFHLSDLKDTKVQKQVPIVLDWSIGNKQTCEEVEKLRLASACLSSHSECANSNNGVGYFCNCTRVTTAILISETHMDAKAWIISFECDRNPTICPSNGTCVNTEGSYECRCPPGTTADDPKVGPCEKTPQGMPLALKLVLGVGVGLLLLMAVGSCVGWGLQRNKVVEQTRKIMELKQRTFEQNGGPFLQEMISSKQGNTFKIFTEEELAMATNNFDDARIIGRGGHGIVYKGTLEETDEVVAIKRSRVVEERQSKEFAREIGILSQINHVSVVKLLGCCLEVEIPMLSKHRRLSFSLDLRLRIATEAAEALAYLHSYASRPIIHGDVKTANILLDEQYRAKVSDFGASTLAPVDEMQLATVVQGTCGYLDPEYMQTYQLTVKSDVYSFGVVLSELLTGKKPLQLLGPEDERGLAVMFVSSLRENKLMQILDVQVAKDGEPERLREIADLTSRCLIVEHEGRRPSRHERSCHGTARTRQLSPAGTRGSLITLRRRPRVCWTLENRHLLTSAARERRDISVWEVM</sequence>
<dbReference type="InterPro" id="IPR008271">
    <property type="entry name" value="Ser/Thr_kinase_AS"/>
</dbReference>
<comment type="caution">
    <text evidence="16">The sequence shown here is derived from an EMBL/GenBank/DDBJ whole genome shotgun (WGS) entry which is preliminary data.</text>
</comment>
<dbReference type="SMART" id="SM00181">
    <property type="entry name" value="EGF"/>
    <property type="match status" value="1"/>
</dbReference>
<evidence type="ECO:0000256" key="8">
    <source>
        <dbReference type="ARBA" id="ARBA00023157"/>
    </source>
</evidence>
<dbReference type="PROSITE" id="PS50011">
    <property type="entry name" value="PROTEIN_KINASE_DOM"/>
    <property type="match status" value="1"/>
</dbReference>
<dbReference type="InterPro" id="IPR000742">
    <property type="entry name" value="EGF"/>
</dbReference>
<dbReference type="InterPro" id="IPR045274">
    <property type="entry name" value="WAK-like"/>
</dbReference>
<keyword evidence="2 10" id="KW-0245">EGF-like domain</keyword>
<dbReference type="InterPro" id="IPR001881">
    <property type="entry name" value="EGF-like_Ca-bd_dom"/>
</dbReference>
<dbReference type="Gene3D" id="1.10.510.10">
    <property type="entry name" value="Transferase(Phosphotransferase) domain 1"/>
    <property type="match status" value="1"/>
</dbReference>
<keyword evidence="5 11" id="KW-0547">Nucleotide-binding</keyword>
<dbReference type="Pfam" id="PF07645">
    <property type="entry name" value="EGF_CA"/>
    <property type="match status" value="1"/>
</dbReference>
<evidence type="ECO:0000313" key="17">
    <source>
        <dbReference type="Proteomes" id="UP000652761"/>
    </source>
</evidence>